<name>A0A399IJR8_9CLOT</name>
<dbReference type="PANTHER" id="PTHR31302">
    <property type="entry name" value="TRANSMEMBRANE PROTEIN WITH METALLOPHOSPHOESTERASE DOMAIN-RELATED"/>
    <property type="match status" value="1"/>
</dbReference>
<dbReference type="CDD" id="cd07385">
    <property type="entry name" value="MPP_YkuE_C"/>
    <property type="match status" value="1"/>
</dbReference>
<dbReference type="Proteomes" id="UP000265930">
    <property type="component" value="Unassembled WGS sequence"/>
</dbReference>
<feature type="transmembrane region" description="Helical" evidence="1">
    <location>
        <begin position="69"/>
        <end position="102"/>
    </location>
</feature>
<gene>
    <name evidence="3" type="ORF">D2A34_16105</name>
</gene>
<dbReference type="PANTHER" id="PTHR31302:SF0">
    <property type="entry name" value="TRANSMEMBRANE PROTEIN WITH METALLOPHOSPHOESTERASE DOMAIN"/>
    <property type="match status" value="1"/>
</dbReference>
<evidence type="ECO:0000313" key="3">
    <source>
        <dbReference type="EMBL" id="RII33273.1"/>
    </source>
</evidence>
<organism evidence="3 4">
    <name type="scientific">Clostridium chromiireducens</name>
    <dbReference type="NCBI Taxonomy" id="225345"/>
    <lineage>
        <taxon>Bacteria</taxon>
        <taxon>Bacillati</taxon>
        <taxon>Bacillota</taxon>
        <taxon>Clostridia</taxon>
        <taxon>Eubacteriales</taxon>
        <taxon>Clostridiaceae</taxon>
        <taxon>Clostridium</taxon>
    </lineage>
</organism>
<keyword evidence="1" id="KW-1133">Transmembrane helix</keyword>
<evidence type="ECO:0000259" key="2">
    <source>
        <dbReference type="Pfam" id="PF00149"/>
    </source>
</evidence>
<comment type="caution">
    <text evidence="3">The sequence shown here is derived from an EMBL/GenBank/DDBJ whole genome shotgun (WGS) entry which is preliminary data.</text>
</comment>
<feature type="transmembrane region" description="Helical" evidence="1">
    <location>
        <begin position="5"/>
        <end position="25"/>
    </location>
</feature>
<protein>
    <submittedName>
        <fullName evidence="3">Metallophosphoesterase</fullName>
    </submittedName>
</protein>
<dbReference type="InterPro" id="IPR029052">
    <property type="entry name" value="Metallo-depent_PP-like"/>
</dbReference>
<evidence type="ECO:0000256" key="1">
    <source>
        <dbReference type="SAM" id="Phobius"/>
    </source>
</evidence>
<accession>A0A399IJR8</accession>
<proteinExistence type="predicted"/>
<reference evidence="3 4" key="1">
    <citation type="submission" date="2018-08" db="EMBL/GenBank/DDBJ databases">
        <title>Genome of Clostridium chromiireducens C1, DSM12136.</title>
        <authorList>
            <person name="Xing M."/>
            <person name="Wei Y."/>
            <person name="Ang E.L."/>
            <person name="Zhao H."/>
            <person name="Zhang Y."/>
        </authorList>
    </citation>
    <scope>NUCLEOTIDE SEQUENCE [LARGE SCALE GENOMIC DNA]</scope>
    <source>
        <strain evidence="3 4">C1</strain>
    </source>
</reference>
<dbReference type="Pfam" id="PF00149">
    <property type="entry name" value="Metallophos"/>
    <property type="match status" value="1"/>
</dbReference>
<keyword evidence="1" id="KW-0812">Transmembrane</keyword>
<feature type="domain" description="Calcineurin-like phosphoesterase" evidence="2">
    <location>
        <begin position="159"/>
        <end position="328"/>
    </location>
</feature>
<evidence type="ECO:0000313" key="4">
    <source>
        <dbReference type="Proteomes" id="UP000265930"/>
    </source>
</evidence>
<dbReference type="InterPro" id="IPR051158">
    <property type="entry name" value="Metallophosphoesterase_sf"/>
</dbReference>
<feature type="transmembrane region" description="Helical" evidence="1">
    <location>
        <begin position="37"/>
        <end position="57"/>
    </location>
</feature>
<dbReference type="EMBL" id="QXDJ01000004">
    <property type="protein sequence ID" value="RII33273.1"/>
    <property type="molecule type" value="Genomic_DNA"/>
</dbReference>
<dbReference type="SUPFAM" id="SSF56300">
    <property type="entry name" value="Metallo-dependent phosphatases"/>
    <property type="match status" value="1"/>
</dbReference>
<dbReference type="InterPro" id="IPR004843">
    <property type="entry name" value="Calcineurin-like_PHP"/>
</dbReference>
<dbReference type="AlphaFoldDB" id="A0A399IJR8"/>
<sequence>MFYMIISIILLLYFSLNYYIGSWFWDNMGYVMSFMNIEVYWSILFIIVLFSFVGVILNHYLPKFLQHRIYLLASYWLAALTYFTICITSLNLINMLGVWFHLMPLQILSKGNDSFRIGLLVLITVSILLVYGTINAKNLRVTSYKLNIEKQAGSLKRVHIVLLSDIHLSDLKDKGMKKLVEKINGIKPDIVLFAGDIIDANRDMAIYDFDSMQNHFKNVKSKYGIYASLGNHDYDHNGDSTNRIDNFEKAGINILRDSVINIDKSFYIIGREDKFYERINGAKRKDLLEIMAGIDKNLPTIVLDHQPSNLEEPIKAGVDLQLSGHTHKGQFFPFNLITKRVFKKDYGYLKIGNFQIIVSSGARTWGPPIRIGSKSEIVDIEIQFL</sequence>
<dbReference type="Gene3D" id="3.60.21.10">
    <property type="match status" value="1"/>
</dbReference>
<keyword evidence="1" id="KW-0472">Membrane</keyword>
<dbReference type="GO" id="GO:0016787">
    <property type="term" value="F:hydrolase activity"/>
    <property type="evidence" value="ECO:0007669"/>
    <property type="project" value="InterPro"/>
</dbReference>
<feature type="transmembrane region" description="Helical" evidence="1">
    <location>
        <begin position="114"/>
        <end position="134"/>
    </location>
</feature>